<dbReference type="PRINTS" id="PR01243">
    <property type="entry name" value="NUCDPKINASE"/>
</dbReference>
<dbReference type="EMBL" id="WBZB01000034">
    <property type="protein sequence ID" value="KAB3529262.1"/>
    <property type="molecule type" value="Genomic_DNA"/>
</dbReference>
<evidence type="ECO:0000256" key="4">
    <source>
        <dbReference type="ARBA" id="ARBA00017632"/>
    </source>
</evidence>
<comment type="caution">
    <text evidence="16">The sequence shown here is derived from an EMBL/GenBank/DDBJ whole genome shotgun (WGS) entry which is preliminary data.</text>
</comment>
<evidence type="ECO:0000256" key="13">
    <source>
        <dbReference type="RuleBase" id="RU004011"/>
    </source>
</evidence>
<keyword evidence="9 14" id="KW-0067">ATP-binding</keyword>
<reference evidence="16 17" key="1">
    <citation type="submission" date="2019-10" db="EMBL/GenBank/DDBJ databases">
        <title>Alkaliphilus serpentinus sp. nov. and Alkaliphilus pronyensis sp. nov., two novel anaerobic alkaliphilic species isolated from the serpentinized-hosted hydrothermal field of the Prony Bay (New Caledonia).</title>
        <authorList>
            <person name="Postec A."/>
        </authorList>
    </citation>
    <scope>NUCLEOTIDE SEQUENCE [LARGE SCALE GENOMIC DNA]</scope>
    <source>
        <strain evidence="16 17">LacT</strain>
    </source>
</reference>
<dbReference type="EC" id="2.7.4.6" evidence="3 14"/>
<evidence type="ECO:0000313" key="17">
    <source>
        <dbReference type="Proteomes" id="UP000465601"/>
    </source>
</evidence>
<keyword evidence="8 14" id="KW-0418">Kinase</keyword>
<accession>A0A833HN80</accession>
<comment type="cofactor">
    <cofactor evidence="1">
        <name>Mg(2+)</name>
        <dbReference type="ChEBI" id="CHEBI:18420"/>
    </cofactor>
</comment>
<gene>
    <name evidence="16" type="ORF">F8153_09650</name>
</gene>
<dbReference type="GO" id="GO:0004550">
    <property type="term" value="F:nucleoside diphosphate kinase activity"/>
    <property type="evidence" value="ECO:0007669"/>
    <property type="project" value="UniProtKB-EC"/>
</dbReference>
<evidence type="ECO:0000256" key="2">
    <source>
        <dbReference type="ARBA" id="ARBA00008142"/>
    </source>
</evidence>
<evidence type="ECO:0000256" key="8">
    <source>
        <dbReference type="ARBA" id="ARBA00022777"/>
    </source>
</evidence>
<keyword evidence="6" id="KW-0479">Metal-binding</keyword>
<name>A0A833HN80_9FIRM</name>
<evidence type="ECO:0000256" key="7">
    <source>
        <dbReference type="ARBA" id="ARBA00022741"/>
    </source>
</evidence>
<comment type="catalytic activity">
    <reaction evidence="14">
        <text>a 2'-deoxyribonucleoside 5'-diphosphate + ATP = a 2'-deoxyribonucleoside 5'-triphosphate + ADP</text>
        <dbReference type="Rhea" id="RHEA:44640"/>
        <dbReference type="ChEBI" id="CHEBI:30616"/>
        <dbReference type="ChEBI" id="CHEBI:61560"/>
        <dbReference type="ChEBI" id="CHEBI:73316"/>
        <dbReference type="ChEBI" id="CHEBI:456216"/>
        <dbReference type="EC" id="2.7.4.6"/>
    </reaction>
</comment>
<keyword evidence="11" id="KW-0546">Nucleotide metabolism</keyword>
<dbReference type="GO" id="GO:0046872">
    <property type="term" value="F:metal ion binding"/>
    <property type="evidence" value="ECO:0007669"/>
    <property type="project" value="UniProtKB-KW"/>
</dbReference>
<dbReference type="SUPFAM" id="SSF54919">
    <property type="entry name" value="Nucleoside diphosphate kinase, NDK"/>
    <property type="match status" value="1"/>
</dbReference>
<evidence type="ECO:0000259" key="15">
    <source>
        <dbReference type="SMART" id="SM00562"/>
    </source>
</evidence>
<dbReference type="InterPro" id="IPR034907">
    <property type="entry name" value="NDK-like_dom"/>
</dbReference>
<dbReference type="FunFam" id="3.30.70.141:FF:000003">
    <property type="entry name" value="Nucleoside diphosphate kinase"/>
    <property type="match status" value="1"/>
</dbReference>
<dbReference type="NCBIfam" id="NF001908">
    <property type="entry name" value="PRK00668.1"/>
    <property type="match status" value="1"/>
</dbReference>
<dbReference type="PROSITE" id="PS51374">
    <property type="entry name" value="NDPK_LIKE"/>
    <property type="match status" value="1"/>
</dbReference>
<dbReference type="InterPro" id="IPR001564">
    <property type="entry name" value="Nucleoside_diP_kinase"/>
</dbReference>
<comment type="caution">
    <text evidence="12">Lacks conserved residue(s) required for the propagation of feature annotation.</text>
</comment>
<keyword evidence="5 14" id="KW-0808">Transferase</keyword>
<dbReference type="GO" id="GO:0006241">
    <property type="term" value="P:CTP biosynthetic process"/>
    <property type="evidence" value="ECO:0007669"/>
    <property type="project" value="InterPro"/>
</dbReference>
<dbReference type="GO" id="GO:0006183">
    <property type="term" value="P:GTP biosynthetic process"/>
    <property type="evidence" value="ECO:0007669"/>
    <property type="project" value="InterPro"/>
</dbReference>
<feature type="domain" description="Nucleoside diphosphate kinase-like" evidence="15">
    <location>
        <begin position="1"/>
        <end position="132"/>
    </location>
</feature>
<dbReference type="OrthoDB" id="9801161at2"/>
<dbReference type="GO" id="GO:0005524">
    <property type="term" value="F:ATP binding"/>
    <property type="evidence" value="ECO:0007669"/>
    <property type="project" value="UniProtKB-KW"/>
</dbReference>
<keyword evidence="10" id="KW-0460">Magnesium</keyword>
<evidence type="ECO:0000256" key="14">
    <source>
        <dbReference type="RuleBase" id="RU004013"/>
    </source>
</evidence>
<dbReference type="Pfam" id="PF00334">
    <property type="entry name" value="NDK"/>
    <property type="match status" value="1"/>
</dbReference>
<evidence type="ECO:0000313" key="16">
    <source>
        <dbReference type="EMBL" id="KAB3529262.1"/>
    </source>
</evidence>
<dbReference type="SMART" id="SM00562">
    <property type="entry name" value="NDK"/>
    <property type="match status" value="1"/>
</dbReference>
<dbReference type="InterPro" id="IPR036850">
    <property type="entry name" value="NDK-like_dom_sf"/>
</dbReference>
<keyword evidence="7 14" id="KW-0547">Nucleotide-binding</keyword>
<evidence type="ECO:0000256" key="5">
    <source>
        <dbReference type="ARBA" id="ARBA00022679"/>
    </source>
</evidence>
<evidence type="ECO:0000256" key="3">
    <source>
        <dbReference type="ARBA" id="ARBA00012966"/>
    </source>
</evidence>
<dbReference type="CDD" id="cd04413">
    <property type="entry name" value="NDPk_I"/>
    <property type="match status" value="1"/>
</dbReference>
<evidence type="ECO:0000256" key="10">
    <source>
        <dbReference type="ARBA" id="ARBA00022842"/>
    </source>
</evidence>
<evidence type="ECO:0000256" key="9">
    <source>
        <dbReference type="ARBA" id="ARBA00022840"/>
    </source>
</evidence>
<evidence type="ECO:0000256" key="11">
    <source>
        <dbReference type="ARBA" id="ARBA00023080"/>
    </source>
</evidence>
<dbReference type="PROSITE" id="PS00469">
    <property type="entry name" value="NDPK"/>
    <property type="match status" value="1"/>
</dbReference>
<protein>
    <recommendedName>
        <fullName evidence="4 14">Nucleoside diphosphate kinase</fullName>
        <ecNumber evidence="3 14">2.7.4.6</ecNumber>
    </recommendedName>
</protein>
<dbReference type="AlphaFoldDB" id="A0A833HN80"/>
<sequence length="132" mass="15099">MEKTLILIKPDGVKRGLVGEILQRFERRDVGITNLRLLTPTIEMIKEHYKEHVGKIFYQELLDYIMEGPIVAFVIEGNNVIKMARTMIGDKDPIKATPGTIRGDYGNSIRRNIIHASDGEASAEREMKIWFN</sequence>
<organism evidence="16 17">
    <name type="scientific">Alkaliphilus serpentinus</name>
    <dbReference type="NCBI Taxonomy" id="1482731"/>
    <lineage>
        <taxon>Bacteria</taxon>
        <taxon>Bacillati</taxon>
        <taxon>Bacillota</taxon>
        <taxon>Clostridia</taxon>
        <taxon>Peptostreptococcales</taxon>
        <taxon>Natronincolaceae</taxon>
        <taxon>Alkaliphilus</taxon>
    </lineage>
</organism>
<dbReference type="PANTHER" id="PTHR11349">
    <property type="entry name" value="NUCLEOSIDE DIPHOSPHATE KINASE"/>
    <property type="match status" value="1"/>
</dbReference>
<dbReference type="Gene3D" id="3.30.70.141">
    <property type="entry name" value="Nucleoside diphosphate kinase-like domain"/>
    <property type="match status" value="1"/>
</dbReference>
<dbReference type="RefSeq" id="WP_151866151.1">
    <property type="nucleotide sequence ID" value="NZ_WBZB01000034.1"/>
</dbReference>
<keyword evidence="17" id="KW-1185">Reference proteome</keyword>
<proteinExistence type="inferred from homology"/>
<evidence type="ECO:0000256" key="12">
    <source>
        <dbReference type="PROSITE-ProRule" id="PRU00706"/>
    </source>
</evidence>
<dbReference type="Proteomes" id="UP000465601">
    <property type="component" value="Unassembled WGS sequence"/>
</dbReference>
<evidence type="ECO:0000256" key="1">
    <source>
        <dbReference type="ARBA" id="ARBA00001946"/>
    </source>
</evidence>
<dbReference type="GO" id="GO:0006228">
    <property type="term" value="P:UTP biosynthetic process"/>
    <property type="evidence" value="ECO:0007669"/>
    <property type="project" value="InterPro"/>
</dbReference>
<comment type="similarity">
    <text evidence="2 12 13">Belongs to the NDK family.</text>
</comment>
<dbReference type="InterPro" id="IPR023005">
    <property type="entry name" value="Nucleoside_diP_kinase_AS"/>
</dbReference>
<evidence type="ECO:0000256" key="6">
    <source>
        <dbReference type="ARBA" id="ARBA00022723"/>
    </source>
</evidence>